<dbReference type="Proteomes" id="UP000062788">
    <property type="component" value="Unassembled WGS sequence"/>
</dbReference>
<comment type="caution">
    <text evidence="1">The sequence shown here is derived from an EMBL/GenBank/DDBJ whole genome shotgun (WGS) entry which is preliminary data.</text>
</comment>
<accession>A0A103E136</accession>
<evidence type="ECO:0000313" key="1">
    <source>
        <dbReference type="EMBL" id="KVE26415.1"/>
    </source>
</evidence>
<sequence>MRGVRSRDKANVEHTRCAACHSGCGALFLGRREAKPRIVMARERPCAAQAAGVRADLITGLAARANGRFDACRNFGVDDRVRLAGTAVRR</sequence>
<dbReference type="AlphaFoldDB" id="A0A103E136"/>
<protein>
    <submittedName>
        <fullName evidence="1">Uncharacterized protein</fullName>
    </submittedName>
</protein>
<keyword evidence="2" id="KW-1185">Reference proteome</keyword>
<evidence type="ECO:0000313" key="2">
    <source>
        <dbReference type="Proteomes" id="UP000062788"/>
    </source>
</evidence>
<organism evidence="1 2">
    <name type="scientific">Burkholderia singularis</name>
    <dbReference type="NCBI Taxonomy" id="1503053"/>
    <lineage>
        <taxon>Bacteria</taxon>
        <taxon>Pseudomonadati</taxon>
        <taxon>Pseudomonadota</taxon>
        <taxon>Betaproteobacteria</taxon>
        <taxon>Burkholderiales</taxon>
        <taxon>Burkholderiaceae</taxon>
        <taxon>Burkholderia</taxon>
        <taxon>pseudomallei group</taxon>
    </lineage>
</organism>
<proteinExistence type="predicted"/>
<name>A0A103E136_9BURK</name>
<reference evidence="1 2" key="1">
    <citation type="submission" date="2015-11" db="EMBL/GenBank/DDBJ databases">
        <title>Expanding the genomic diversity of Burkholderia species for the development of highly accurate diagnostics.</title>
        <authorList>
            <person name="Sahl J."/>
            <person name="Keim P."/>
            <person name="Wagner D."/>
        </authorList>
    </citation>
    <scope>NUCLEOTIDE SEQUENCE [LARGE SCALE GENOMIC DNA]</scope>
    <source>
        <strain evidence="1 2">TSV85</strain>
    </source>
</reference>
<dbReference type="EMBL" id="LOWA01000034">
    <property type="protein sequence ID" value="KVE26415.1"/>
    <property type="molecule type" value="Genomic_DNA"/>
</dbReference>
<gene>
    <name evidence="1" type="ORF">WS67_16250</name>
</gene>